<keyword evidence="3" id="KW-0539">Nucleus</keyword>
<dbReference type="GO" id="GO:0003682">
    <property type="term" value="F:chromatin binding"/>
    <property type="evidence" value="ECO:0007669"/>
    <property type="project" value="TreeGrafter"/>
</dbReference>
<dbReference type="GO" id="GO:0000993">
    <property type="term" value="F:RNA polymerase II complex binding"/>
    <property type="evidence" value="ECO:0007669"/>
    <property type="project" value="TreeGrafter"/>
</dbReference>
<dbReference type="SMART" id="SM00456">
    <property type="entry name" value="WW"/>
    <property type="match status" value="1"/>
</dbReference>
<organism evidence="6 7">
    <name type="scientific">Paragonimus westermani</name>
    <dbReference type="NCBI Taxonomy" id="34504"/>
    <lineage>
        <taxon>Eukaryota</taxon>
        <taxon>Metazoa</taxon>
        <taxon>Spiralia</taxon>
        <taxon>Lophotrochozoa</taxon>
        <taxon>Platyhelminthes</taxon>
        <taxon>Trematoda</taxon>
        <taxon>Digenea</taxon>
        <taxon>Plagiorchiida</taxon>
        <taxon>Troglotremata</taxon>
        <taxon>Troglotrematidae</taxon>
        <taxon>Paragonimus</taxon>
    </lineage>
</organism>
<protein>
    <recommendedName>
        <fullName evidence="5">WW domain-containing protein</fullName>
    </recommendedName>
</protein>
<name>A0A8T0E0Q3_9TREM</name>
<feature type="region of interest" description="Disordered" evidence="4">
    <location>
        <begin position="297"/>
        <end position="362"/>
    </location>
</feature>
<dbReference type="InterPro" id="IPR036020">
    <property type="entry name" value="WW_dom_sf"/>
</dbReference>
<reference evidence="6 7" key="1">
    <citation type="submission" date="2019-07" db="EMBL/GenBank/DDBJ databases">
        <title>Annotation for the trematode Paragonimus westermani.</title>
        <authorList>
            <person name="Choi Y.-J."/>
        </authorList>
    </citation>
    <scope>NUCLEOTIDE SEQUENCE [LARGE SCALE GENOMIC DNA]</scope>
    <source>
        <strain evidence="6">180907_Pwestermani</strain>
    </source>
</reference>
<evidence type="ECO:0000256" key="3">
    <source>
        <dbReference type="ARBA" id="ARBA00023242"/>
    </source>
</evidence>
<feature type="compositionally biased region" description="Basic and acidic residues" evidence="4">
    <location>
        <begin position="575"/>
        <end position="588"/>
    </location>
</feature>
<dbReference type="PROSITE" id="PS01159">
    <property type="entry name" value="WW_DOMAIN_1"/>
    <property type="match status" value="1"/>
</dbReference>
<accession>A0A8T0E0Q3</accession>
<evidence type="ECO:0000256" key="4">
    <source>
        <dbReference type="SAM" id="MobiDB-lite"/>
    </source>
</evidence>
<dbReference type="Gene3D" id="2.20.70.10">
    <property type="match status" value="1"/>
</dbReference>
<feature type="region of interest" description="Disordered" evidence="4">
    <location>
        <begin position="443"/>
        <end position="491"/>
    </location>
</feature>
<dbReference type="GO" id="GO:0005634">
    <property type="term" value="C:nucleus"/>
    <property type="evidence" value="ECO:0007669"/>
    <property type="project" value="UniProtKB-SubCell"/>
</dbReference>
<feature type="region of interest" description="Disordered" evidence="4">
    <location>
        <begin position="568"/>
        <end position="600"/>
    </location>
</feature>
<dbReference type="PANTHER" id="PTHR15911">
    <property type="entry name" value="WW DOMAIN-CONTAINING ADAPTER PROTEIN WITH COILED-COIL"/>
    <property type="match status" value="1"/>
</dbReference>
<feature type="region of interest" description="Disordered" evidence="4">
    <location>
        <begin position="635"/>
        <end position="668"/>
    </location>
</feature>
<feature type="compositionally biased region" description="Polar residues" evidence="4">
    <location>
        <begin position="228"/>
        <end position="237"/>
    </location>
</feature>
<comment type="subcellular location">
    <subcellularLocation>
        <location evidence="1">Nucleus</location>
    </subcellularLocation>
</comment>
<feature type="compositionally biased region" description="Polar residues" evidence="4">
    <location>
        <begin position="349"/>
        <end position="358"/>
    </location>
</feature>
<feature type="compositionally biased region" description="Low complexity" evidence="4">
    <location>
        <begin position="443"/>
        <end position="457"/>
    </location>
</feature>
<proteinExistence type="predicted"/>
<dbReference type="SUPFAM" id="SSF51045">
    <property type="entry name" value="WW domain"/>
    <property type="match status" value="1"/>
</dbReference>
<evidence type="ECO:0000259" key="5">
    <source>
        <dbReference type="PROSITE" id="PS50020"/>
    </source>
</evidence>
<dbReference type="CDD" id="cd00201">
    <property type="entry name" value="WW"/>
    <property type="match status" value="1"/>
</dbReference>
<dbReference type="Pfam" id="PF00397">
    <property type="entry name" value="WW"/>
    <property type="match status" value="1"/>
</dbReference>
<gene>
    <name evidence="6" type="ORF">P879_00230</name>
</gene>
<dbReference type="GO" id="GO:0010506">
    <property type="term" value="P:regulation of autophagy"/>
    <property type="evidence" value="ECO:0007669"/>
    <property type="project" value="TreeGrafter"/>
</dbReference>
<dbReference type="OrthoDB" id="10072039at2759"/>
<feature type="domain" description="WW" evidence="5">
    <location>
        <begin position="34"/>
        <end position="67"/>
    </location>
</feature>
<dbReference type="PANTHER" id="PTHR15911:SF6">
    <property type="entry name" value="WW DOMAIN-CONTAINING ADAPTER PROTEIN WITH COILED-COIL"/>
    <property type="match status" value="1"/>
</dbReference>
<feature type="compositionally biased region" description="Low complexity" evidence="4">
    <location>
        <begin position="214"/>
        <end position="227"/>
    </location>
</feature>
<evidence type="ECO:0000313" key="7">
    <source>
        <dbReference type="Proteomes" id="UP000699462"/>
    </source>
</evidence>
<evidence type="ECO:0000256" key="1">
    <source>
        <dbReference type="ARBA" id="ARBA00004123"/>
    </source>
</evidence>
<dbReference type="PROSITE" id="PS50020">
    <property type="entry name" value="WW_DOMAIN_2"/>
    <property type="match status" value="1"/>
</dbReference>
<dbReference type="GO" id="GO:0006325">
    <property type="term" value="P:chromatin organization"/>
    <property type="evidence" value="ECO:0007669"/>
    <property type="project" value="UniProtKB-KW"/>
</dbReference>
<dbReference type="GO" id="GO:1904263">
    <property type="term" value="P:positive regulation of TORC1 signaling"/>
    <property type="evidence" value="ECO:0007669"/>
    <property type="project" value="TreeGrafter"/>
</dbReference>
<evidence type="ECO:0000256" key="2">
    <source>
        <dbReference type="ARBA" id="ARBA00022853"/>
    </source>
</evidence>
<feature type="compositionally biased region" description="Low complexity" evidence="4">
    <location>
        <begin position="301"/>
        <end position="315"/>
    </location>
</feature>
<feature type="region of interest" description="Disordered" evidence="4">
    <location>
        <begin position="160"/>
        <end position="246"/>
    </location>
</feature>
<dbReference type="Proteomes" id="UP000699462">
    <property type="component" value="Unassembled WGS sequence"/>
</dbReference>
<dbReference type="InterPro" id="IPR038867">
    <property type="entry name" value="WAC"/>
</dbReference>
<keyword evidence="2" id="KW-0156">Chromatin regulator</keyword>
<dbReference type="AlphaFoldDB" id="A0A8T0E0Q3"/>
<dbReference type="EMBL" id="JTDF01000016">
    <property type="protein sequence ID" value="KAF8572487.1"/>
    <property type="molecule type" value="Genomic_DNA"/>
</dbReference>
<evidence type="ECO:0000313" key="6">
    <source>
        <dbReference type="EMBL" id="KAF8572487.1"/>
    </source>
</evidence>
<comment type="caution">
    <text evidence="6">The sequence shown here is derived from an EMBL/GenBank/DDBJ whole genome shotgun (WGS) entry which is preliminary data.</text>
</comment>
<keyword evidence="7" id="KW-1185">Reference proteome</keyword>
<dbReference type="InterPro" id="IPR001202">
    <property type="entry name" value="WW_dom"/>
</dbReference>
<sequence length="803" mass="87569">MEVYTDYSSHSADSVTQKTKKMGAARGRFEKNAIRVSGDWSEQLSSKGKIYFYNCITEVSQWQKPPDWKLPDMDHEELLRRLGSREQVTVDGKSTKRPHVTSSVTVSGVRDSVYGNCLSPKRSKYASDLRRVNQAAGDKFSPALVDPSVTRVNCLTELTPKSFNHRSRPTSRSSPKKNYDHRGSQAFGFTTQSRRHLTNNLAGRLHPTDDMDISPGSSPMSGGSSPSHTLANSQSPQPAKCVRNNPHNLDVSQRLTCSSAKTLDVNNCSVDCTKKDNGGSGTLRQLVDAIRASIGGLLEQSPSSTTSKSIPTTSPQVSRSQPGTLCSRGMELPSKSYGSVSEQEAHRSLSFSKPSVKNSFHLPPNEDRLCPAFGRAAFPQIPFSGTPSEQQRSNLQSKQNVPGLVSTLATLVNLIGNAKYSNTSAGESPCASKTTTVRPAAVTNTQQTPTQNHPTSQLHCPGASPAIPSPLTPSIHTGTGSSGGSSGSTLTTSMLNSGCSLSSHQMDDLLSGLESVSQQARARSFKPTVEYYHPPRSQVNNAEYCDATILHSEYSNRLTYSPKVLTPTNHRLHYRPPEETDGRSHCASDSRLPLQSPIERDRYRHLSDSLNEHADYVASRSPCLSFDERLNSARLRTDPSHDSSQTVDDAIRSPSAVAPSESVTAKEHMTNSSTVIPIGNADDIQSPVVVESSEAQCINRITRVLNSPTTLAYIDPAIVSSFTDKTVERLEQEALLESRKFDKLQSVLYGELSAESKKLRALVRISEAKLAIHREKQTALQELMDAVENRKQLPNSSFSDDVL</sequence>